<evidence type="ECO:0000313" key="15">
    <source>
        <dbReference type="Proteomes" id="UP001591681"/>
    </source>
</evidence>
<feature type="region of interest" description="Disordered" evidence="12">
    <location>
        <begin position="1186"/>
        <end position="1217"/>
    </location>
</feature>
<evidence type="ECO:0000256" key="8">
    <source>
        <dbReference type="ARBA" id="ARBA00023125"/>
    </source>
</evidence>
<comment type="subcellular location">
    <subcellularLocation>
        <location evidence="1">Nucleus</location>
    </subcellularLocation>
</comment>
<dbReference type="EMBL" id="JBHFQA010000017">
    <property type="protein sequence ID" value="KAL2084331.1"/>
    <property type="molecule type" value="Genomic_DNA"/>
</dbReference>
<feature type="domain" description="C2H2-type" evidence="13">
    <location>
        <begin position="729"/>
        <end position="756"/>
    </location>
</feature>
<keyword evidence="10" id="KW-0539">Nucleus</keyword>
<feature type="domain" description="C2H2-type" evidence="13">
    <location>
        <begin position="785"/>
        <end position="803"/>
    </location>
</feature>
<keyword evidence="5 11" id="KW-0863">Zinc-finger</keyword>
<comment type="similarity">
    <text evidence="2">Belongs to the krueppel C2H2-type zinc-finger protein family.</text>
</comment>
<dbReference type="Proteomes" id="UP001591681">
    <property type="component" value="Unassembled WGS sequence"/>
</dbReference>
<feature type="compositionally biased region" description="Pro residues" evidence="12">
    <location>
        <begin position="898"/>
        <end position="909"/>
    </location>
</feature>
<feature type="compositionally biased region" description="Basic and acidic residues" evidence="12">
    <location>
        <begin position="89"/>
        <end position="120"/>
    </location>
</feature>
<comment type="caution">
    <text evidence="14">The sequence shown here is derived from an EMBL/GenBank/DDBJ whole genome shotgun (WGS) entry which is preliminary data.</text>
</comment>
<keyword evidence="8" id="KW-0238">DNA-binding</keyword>
<dbReference type="InterPro" id="IPR036236">
    <property type="entry name" value="Znf_C2H2_sf"/>
</dbReference>
<feature type="compositionally biased region" description="Polar residues" evidence="12">
    <location>
        <begin position="1237"/>
        <end position="1282"/>
    </location>
</feature>
<feature type="region of interest" description="Disordered" evidence="12">
    <location>
        <begin position="1237"/>
        <end position="1297"/>
    </location>
</feature>
<feature type="compositionally biased region" description="Basic and acidic residues" evidence="12">
    <location>
        <begin position="701"/>
        <end position="723"/>
    </location>
</feature>
<dbReference type="PANTHER" id="PTHR24408">
    <property type="entry name" value="ZINC FINGER PROTEIN"/>
    <property type="match status" value="1"/>
</dbReference>
<feature type="domain" description="C2H2-type" evidence="13">
    <location>
        <begin position="1111"/>
        <end position="1133"/>
    </location>
</feature>
<feature type="compositionally biased region" description="Basic and acidic residues" evidence="12">
    <location>
        <begin position="601"/>
        <end position="612"/>
    </location>
</feature>
<feature type="domain" description="C2H2-type" evidence="13">
    <location>
        <begin position="1054"/>
        <end position="1081"/>
    </location>
</feature>
<keyword evidence="4" id="KW-0677">Repeat</keyword>
<evidence type="ECO:0000256" key="7">
    <source>
        <dbReference type="ARBA" id="ARBA00023015"/>
    </source>
</evidence>
<feature type="region of interest" description="Disordered" evidence="12">
    <location>
        <begin position="395"/>
        <end position="420"/>
    </location>
</feature>
<gene>
    <name evidence="14" type="ORF">ACEWY4_019849</name>
</gene>
<feature type="region of interest" description="Disordered" evidence="12">
    <location>
        <begin position="893"/>
        <end position="919"/>
    </location>
</feature>
<evidence type="ECO:0000256" key="4">
    <source>
        <dbReference type="ARBA" id="ARBA00022737"/>
    </source>
</evidence>
<name>A0ABD1JC48_9TELE</name>
<dbReference type="InterPro" id="IPR013087">
    <property type="entry name" value="Znf_C2H2_type"/>
</dbReference>
<feature type="domain" description="C2H2-type" evidence="13">
    <location>
        <begin position="625"/>
        <end position="652"/>
    </location>
</feature>
<keyword evidence="15" id="KW-1185">Reference proteome</keyword>
<feature type="domain" description="C2H2-type" evidence="13">
    <location>
        <begin position="998"/>
        <end position="1025"/>
    </location>
</feature>
<evidence type="ECO:0000256" key="9">
    <source>
        <dbReference type="ARBA" id="ARBA00023163"/>
    </source>
</evidence>
<dbReference type="FunFam" id="3.30.160.60:FF:001506">
    <property type="entry name" value="Zinc finger protein"/>
    <property type="match status" value="1"/>
</dbReference>
<dbReference type="Gene3D" id="3.30.160.60">
    <property type="entry name" value="Classic Zinc Finger"/>
    <property type="match status" value="9"/>
</dbReference>
<organism evidence="14 15">
    <name type="scientific">Coilia grayii</name>
    <name type="common">Gray's grenadier anchovy</name>
    <dbReference type="NCBI Taxonomy" id="363190"/>
    <lineage>
        <taxon>Eukaryota</taxon>
        <taxon>Metazoa</taxon>
        <taxon>Chordata</taxon>
        <taxon>Craniata</taxon>
        <taxon>Vertebrata</taxon>
        <taxon>Euteleostomi</taxon>
        <taxon>Actinopterygii</taxon>
        <taxon>Neopterygii</taxon>
        <taxon>Teleostei</taxon>
        <taxon>Clupei</taxon>
        <taxon>Clupeiformes</taxon>
        <taxon>Clupeoidei</taxon>
        <taxon>Engraulidae</taxon>
        <taxon>Coilinae</taxon>
        <taxon>Coilia</taxon>
    </lineage>
</organism>
<evidence type="ECO:0000256" key="12">
    <source>
        <dbReference type="SAM" id="MobiDB-lite"/>
    </source>
</evidence>
<dbReference type="SUPFAM" id="SSF57667">
    <property type="entry name" value="beta-beta-alpha zinc fingers"/>
    <property type="match status" value="8"/>
</dbReference>
<feature type="region of interest" description="Disordered" evidence="12">
    <location>
        <begin position="580"/>
        <end position="622"/>
    </location>
</feature>
<sequence>MASQMTPGHPQIEPEGSNVCEIPTLSTGDSKEELREENKPRECVLKVTRKLGQPPNNNSGSERQPVALESRTSKQKPPLDLLKSRHSKNHELQADSSDLRRYSRACKEKKDGQAQDEVSRLKCKHTNTTKPQSQSKKPYRSGRIKPVPSQQTMVRRQLAGSSKLREESPEVPSNVLDSSALDVKSPKHVLLRSVKTPERDNQIKTRKISNEGDEQATPLNQSGSQHKLITRSGRTEKLKAQQKLTSSRKAKKKGVRGKLLLRAKLIRSATSSASMGTPKPVKPEQNSVDFNVKPEKVECSIACHSKTVKEDDSRVPQCEVEFKKPRKIDKRSKRYRRMKAEAILNVEKALASVGDACGLEKEDEKSGDISSMSCDESADKAVSCVKDDSRSVVERKPNALTASSPKRKRRKKRSWMQCKRKVQAAPLKKQNIKKESSSIERITKTPPVSLISQPHLDSDKTEVAVDFEDVLQDHIKSLATTYPKQVIESEVADCKVFSVKTQSENKIGVSEKKSDVASGSMVQSDGEMELDDLSMEVSQPLSPTSPDISTPPNMDKADVASLKTPVVADIDVIAESTMLRSPEPNKYPTRKRVAQTPSRMDTIEHMKSDRQPSRGGRRRRGGAPMKCEFCGRVFIHLSAYTIHLRIHTGEKPHVCHKCGRGFAQMSNLNAHMRVHDKARRPQCCGILFASYSSYRKHCKTHREPDPRQDVKPRRSYNDTPSIEKAEKPCPCPICGKHFRFQSTLTTHMRVHSGEKPFSCRVCGKSFSQATTVRVHERIHWSVKPYLCLCCGRGFSQKGTLKVHVCKGKSDASTSVAVAYRCHLCHRCFKDKQQYELHLQSHTDTQRYVCDFCGEKFSLQSELNIHHGYCSQMKPVVPEYYCRPLPPSSPLYSVSISPSPSPSPSSPESPLPRLSVSCPKEKPPIRVQMTSGILKGKPQRGTTQETDTDCKGQLSLLTCPSKLLTSFVDEDSHPEQPAAVNPIIHQLNNLDQKPDPRRYFCPRCGRLFRHVMRLRAHMLTHSQSESYTCGCGKTLASWREFWRHQRVHRQQKGRFFCPTCTQGFRFVSSYREHLRTHPELNAYTCPLCPLTFANSEGMKAHQRDSHKQTLPYICDDCGKGFSSQRTLDRHSVSHQTVGQKCLDQQAVEERPDVLPYQCVKCDMMFKTVDVLFQHQLCHAVLEDRVAGSTGEGGGQNQLNTDQCSNTTSPRLSGDAKSQTCLTTTTSANLPQLSASLDAVPSQNNQLPSPQTGLEISTPLQKSPLHSSPQPFSDSEPTDGQTAEPTLFRKGKPSMATPHVLEGVPTQEHALVVEKGTDSTCAECGAVFSGVSELFEHYLLHARGDV</sequence>
<feature type="domain" description="C2H2-type" evidence="13">
    <location>
        <begin position="757"/>
        <end position="784"/>
    </location>
</feature>
<feature type="compositionally biased region" description="Polar residues" evidence="12">
    <location>
        <begin position="1195"/>
        <end position="1217"/>
    </location>
</feature>
<dbReference type="FunFam" id="3.30.160.60:FF:001480">
    <property type="entry name" value="Si:cabz01071911.3"/>
    <property type="match status" value="1"/>
</dbReference>
<dbReference type="SMART" id="SM00355">
    <property type="entry name" value="ZnF_C2H2"/>
    <property type="match status" value="15"/>
</dbReference>
<evidence type="ECO:0000313" key="14">
    <source>
        <dbReference type="EMBL" id="KAL2084331.1"/>
    </source>
</evidence>
<dbReference type="Pfam" id="PF12874">
    <property type="entry name" value="zf-met"/>
    <property type="match status" value="1"/>
</dbReference>
<evidence type="ECO:0000256" key="2">
    <source>
        <dbReference type="ARBA" id="ARBA00006991"/>
    </source>
</evidence>
<dbReference type="FunFam" id="3.30.160.60:FF:000030">
    <property type="entry name" value="Zinc finger protein 628"/>
    <property type="match status" value="1"/>
</dbReference>
<dbReference type="GO" id="GO:0008270">
    <property type="term" value="F:zinc ion binding"/>
    <property type="evidence" value="ECO:0007669"/>
    <property type="project" value="UniProtKB-KW"/>
</dbReference>
<evidence type="ECO:0000256" key="10">
    <source>
        <dbReference type="ARBA" id="ARBA00023242"/>
    </source>
</evidence>
<evidence type="ECO:0000256" key="1">
    <source>
        <dbReference type="ARBA" id="ARBA00004123"/>
    </source>
</evidence>
<feature type="region of interest" description="Disordered" evidence="12">
    <location>
        <begin position="1"/>
        <end position="254"/>
    </location>
</feature>
<dbReference type="GO" id="GO:0003677">
    <property type="term" value="F:DNA binding"/>
    <property type="evidence" value="ECO:0007669"/>
    <property type="project" value="UniProtKB-KW"/>
</dbReference>
<keyword evidence="7" id="KW-0805">Transcription regulation</keyword>
<proteinExistence type="inferred from homology"/>
<evidence type="ECO:0000256" key="11">
    <source>
        <dbReference type="PROSITE-ProRule" id="PRU00042"/>
    </source>
</evidence>
<feature type="domain" description="C2H2-type" evidence="13">
    <location>
        <begin position="653"/>
        <end position="680"/>
    </location>
</feature>
<dbReference type="PROSITE" id="PS50157">
    <property type="entry name" value="ZINC_FINGER_C2H2_2"/>
    <property type="match status" value="13"/>
</dbReference>
<feature type="compositionally biased region" description="Basic and acidic residues" evidence="12">
    <location>
        <begin position="29"/>
        <end position="44"/>
    </location>
</feature>
<dbReference type="PROSITE" id="PS00028">
    <property type="entry name" value="ZINC_FINGER_C2H2_1"/>
    <property type="match status" value="11"/>
</dbReference>
<feature type="domain" description="C2H2-type" evidence="13">
    <location>
        <begin position="819"/>
        <end position="846"/>
    </location>
</feature>
<feature type="domain" description="C2H2-type" evidence="13">
    <location>
        <begin position="1082"/>
        <end position="1110"/>
    </location>
</feature>
<keyword evidence="9" id="KW-0804">Transcription</keyword>
<evidence type="ECO:0000259" key="13">
    <source>
        <dbReference type="PROSITE" id="PS50157"/>
    </source>
</evidence>
<dbReference type="PANTHER" id="PTHR24408:SF58">
    <property type="entry name" value="TRANSCRIPTION FACTOR (TFIIIA), PUTATIVE (AFU_ORTHOLOGUE AFUA_1G05150)-RELATED"/>
    <property type="match status" value="1"/>
</dbReference>
<feature type="domain" description="C2H2-type" evidence="13">
    <location>
        <begin position="1155"/>
        <end position="1182"/>
    </location>
</feature>
<feature type="domain" description="C2H2-type" evidence="13">
    <location>
        <begin position="1317"/>
        <end position="1340"/>
    </location>
</feature>
<feature type="domain" description="C2H2-type" evidence="13">
    <location>
        <begin position="847"/>
        <end position="874"/>
    </location>
</feature>
<accession>A0ABD1JC48</accession>
<feature type="compositionally biased region" description="Polar residues" evidence="12">
    <location>
        <begin position="217"/>
        <end position="227"/>
    </location>
</feature>
<protein>
    <recommendedName>
        <fullName evidence="13">C2H2-type domain-containing protein</fullName>
    </recommendedName>
</protein>
<reference evidence="14 15" key="1">
    <citation type="submission" date="2024-09" db="EMBL/GenBank/DDBJ databases">
        <title>A chromosome-level genome assembly of Gray's grenadier anchovy, Coilia grayii.</title>
        <authorList>
            <person name="Fu Z."/>
        </authorList>
    </citation>
    <scope>NUCLEOTIDE SEQUENCE [LARGE SCALE GENOMIC DNA]</scope>
    <source>
        <strain evidence="14">G4</strain>
        <tissue evidence="14">Muscle</tissue>
    </source>
</reference>
<evidence type="ECO:0000256" key="6">
    <source>
        <dbReference type="ARBA" id="ARBA00022833"/>
    </source>
</evidence>
<keyword evidence="6" id="KW-0862">Zinc</keyword>
<dbReference type="Pfam" id="PF00096">
    <property type="entry name" value="zf-C2H2"/>
    <property type="match status" value="6"/>
</dbReference>
<feature type="region of interest" description="Disordered" evidence="12">
    <location>
        <begin position="699"/>
        <end position="723"/>
    </location>
</feature>
<feature type="compositionally biased region" description="Basic residues" evidence="12">
    <location>
        <begin position="405"/>
        <end position="420"/>
    </location>
</feature>
<dbReference type="GO" id="GO:0005634">
    <property type="term" value="C:nucleus"/>
    <property type="evidence" value="ECO:0007669"/>
    <property type="project" value="UniProtKB-SubCell"/>
</dbReference>
<evidence type="ECO:0000256" key="5">
    <source>
        <dbReference type="ARBA" id="ARBA00022771"/>
    </source>
</evidence>
<keyword evidence="3" id="KW-0479">Metal-binding</keyword>
<evidence type="ECO:0000256" key="3">
    <source>
        <dbReference type="ARBA" id="ARBA00022723"/>
    </source>
</evidence>